<dbReference type="AlphaFoldDB" id="A0A2W5N7J8"/>
<gene>
    <name evidence="4" type="ORF">DI556_12770</name>
</gene>
<evidence type="ECO:0000256" key="2">
    <source>
        <dbReference type="SAM" id="SignalP"/>
    </source>
</evidence>
<dbReference type="InterPro" id="IPR001638">
    <property type="entry name" value="Solute-binding_3/MltF_N"/>
</dbReference>
<dbReference type="EMBL" id="QFPW01000009">
    <property type="protein sequence ID" value="PZQ49014.1"/>
    <property type="molecule type" value="Genomic_DNA"/>
</dbReference>
<keyword evidence="1 2" id="KW-0732">Signal</keyword>
<feature type="chain" id="PRO_5016111277" evidence="2">
    <location>
        <begin position="24"/>
        <end position="281"/>
    </location>
</feature>
<evidence type="ECO:0000313" key="5">
    <source>
        <dbReference type="Proteomes" id="UP000249185"/>
    </source>
</evidence>
<dbReference type="SUPFAM" id="SSF53850">
    <property type="entry name" value="Periplasmic binding protein-like II"/>
    <property type="match status" value="1"/>
</dbReference>
<dbReference type="PANTHER" id="PTHR35936:SF17">
    <property type="entry name" value="ARGININE-BINDING EXTRACELLULAR PROTEIN ARTP"/>
    <property type="match status" value="1"/>
</dbReference>
<organism evidence="4 5">
    <name type="scientific">Rhodovulum sulfidophilum</name>
    <name type="common">Rhodobacter sulfidophilus</name>
    <dbReference type="NCBI Taxonomy" id="35806"/>
    <lineage>
        <taxon>Bacteria</taxon>
        <taxon>Pseudomonadati</taxon>
        <taxon>Pseudomonadota</taxon>
        <taxon>Alphaproteobacteria</taxon>
        <taxon>Rhodobacterales</taxon>
        <taxon>Paracoccaceae</taxon>
        <taxon>Rhodovulum</taxon>
    </lineage>
</organism>
<accession>A0A2W5N7J8</accession>
<feature type="domain" description="Solute-binding protein family 3/N-terminal" evidence="3">
    <location>
        <begin position="33"/>
        <end position="263"/>
    </location>
</feature>
<proteinExistence type="predicted"/>
<reference evidence="4 5" key="1">
    <citation type="submission" date="2017-08" db="EMBL/GenBank/DDBJ databases">
        <title>Infants hospitalized years apart are colonized by the same room-sourced microbial strains.</title>
        <authorList>
            <person name="Brooks B."/>
            <person name="Olm M.R."/>
            <person name="Firek B.A."/>
            <person name="Baker R."/>
            <person name="Thomas B.C."/>
            <person name="Morowitz M.J."/>
            <person name="Banfield J.F."/>
        </authorList>
    </citation>
    <scope>NUCLEOTIDE SEQUENCE [LARGE SCALE GENOMIC DNA]</scope>
    <source>
        <strain evidence="4">S2_005_002_R2_34</strain>
    </source>
</reference>
<feature type="signal peptide" evidence="2">
    <location>
        <begin position="1"/>
        <end position="23"/>
    </location>
</feature>
<dbReference type="Gene3D" id="3.40.190.10">
    <property type="entry name" value="Periplasmic binding protein-like II"/>
    <property type="match status" value="2"/>
</dbReference>
<evidence type="ECO:0000313" key="4">
    <source>
        <dbReference type="EMBL" id="PZQ49014.1"/>
    </source>
</evidence>
<sequence>MRAWVSRGATLAAALLVGGPLMAQPTDLVSRTAFRVCADPANAPESMKDGTGFENKIAELMAETLGRPLEYFWSPMAMGFVRRTLLSYNCDVIIGFAQGEDMVMTSNAYYTSTYGLVTRSDGDLADVTTLADPRLKGRRIGVVAGTPPASYLADYGLLGTVQGYNLNVDRRIESPNEDMLAAVEAGDLDIAVLWGPIAGPLVKQSGQALTFVPLINEPKPEGAPRLFYRVSMGVRNGEDVWKRELNSAIRKVQPRIDEILREAGVPLLNDMGTAPKPEVSQ</sequence>
<evidence type="ECO:0000259" key="3">
    <source>
        <dbReference type="SMART" id="SM00062"/>
    </source>
</evidence>
<name>A0A2W5N7J8_RHOSU</name>
<comment type="caution">
    <text evidence="4">The sequence shown here is derived from an EMBL/GenBank/DDBJ whole genome shotgun (WGS) entry which is preliminary data.</text>
</comment>
<dbReference type="Proteomes" id="UP000249185">
    <property type="component" value="Unassembled WGS sequence"/>
</dbReference>
<protein>
    <submittedName>
        <fullName evidence="4">Amino acid ABC transporter substrate-binding protein</fullName>
    </submittedName>
</protein>
<dbReference type="InterPro" id="IPR022448">
    <property type="entry name" value="Quinoprotein_dehydrogenase"/>
</dbReference>
<dbReference type="NCBIfam" id="TIGR03871">
    <property type="entry name" value="ABC_peri_MoxJ_2"/>
    <property type="match status" value="1"/>
</dbReference>
<dbReference type="SMART" id="SM00062">
    <property type="entry name" value="PBPb"/>
    <property type="match status" value="1"/>
</dbReference>
<dbReference type="PANTHER" id="PTHR35936">
    <property type="entry name" value="MEMBRANE-BOUND LYTIC MUREIN TRANSGLYCOSYLASE F"/>
    <property type="match status" value="1"/>
</dbReference>
<evidence type="ECO:0000256" key="1">
    <source>
        <dbReference type="ARBA" id="ARBA00022729"/>
    </source>
</evidence>